<organism evidence="2 3">
    <name type="scientific">Prunus yedoensis var. nudiflora</name>
    <dbReference type="NCBI Taxonomy" id="2094558"/>
    <lineage>
        <taxon>Eukaryota</taxon>
        <taxon>Viridiplantae</taxon>
        <taxon>Streptophyta</taxon>
        <taxon>Embryophyta</taxon>
        <taxon>Tracheophyta</taxon>
        <taxon>Spermatophyta</taxon>
        <taxon>Magnoliopsida</taxon>
        <taxon>eudicotyledons</taxon>
        <taxon>Gunneridae</taxon>
        <taxon>Pentapetalae</taxon>
        <taxon>rosids</taxon>
        <taxon>fabids</taxon>
        <taxon>Rosales</taxon>
        <taxon>Rosaceae</taxon>
        <taxon>Amygdaloideae</taxon>
        <taxon>Amygdaleae</taxon>
        <taxon>Prunus</taxon>
    </lineage>
</organism>
<reference evidence="2 3" key="1">
    <citation type="submission" date="2018-02" db="EMBL/GenBank/DDBJ databases">
        <title>Draft genome of wild Prunus yedoensis var. nudiflora.</title>
        <authorList>
            <person name="Baek S."/>
            <person name="Kim J.-H."/>
            <person name="Choi K."/>
            <person name="Kim G.-B."/>
            <person name="Cho A."/>
            <person name="Jang H."/>
            <person name="Shin C.-H."/>
            <person name="Yu H.-J."/>
            <person name="Mun J.-H."/>
        </authorList>
    </citation>
    <scope>NUCLEOTIDE SEQUENCE [LARGE SCALE GENOMIC DNA]</scope>
    <source>
        <strain evidence="3">cv. Jeju island</strain>
        <tissue evidence="2">Leaf</tissue>
    </source>
</reference>
<accession>A0A314XP43</accession>
<dbReference type="OrthoDB" id="684590at2759"/>
<protein>
    <submittedName>
        <fullName evidence="2">Uncharacterized protein</fullName>
    </submittedName>
</protein>
<feature type="compositionally biased region" description="Low complexity" evidence="1">
    <location>
        <begin position="123"/>
        <end position="137"/>
    </location>
</feature>
<dbReference type="PANTHER" id="PTHR37258">
    <property type="entry name" value="FANTOM PROTEIN"/>
    <property type="match status" value="1"/>
</dbReference>
<feature type="region of interest" description="Disordered" evidence="1">
    <location>
        <begin position="1"/>
        <end position="79"/>
    </location>
</feature>
<comment type="caution">
    <text evidence="2">The sequence shown here is derived from an EMBL/GenBank/DDBJ whole genome shotgun (WGS) entry which is preliminary data.</text>
</comment>
<feature type="compositionally biased region" description="Polar residues" evidence="1">
    <location>
        <begin position="259"/>
        <end position="271"/>
    </location>
</feature>
<feature type="region of interest" description="Disordered" evidence="1">
    <location>
        <begin position="121"/>
        <end position="165"/>
    </location>
</feature>
<feature type="compositionally biased region" description="Acidic residues" evidence="1">
    <location>
        <begin position="153"/>
        <end position="165"/>
    </location>
</feature>
<name>A0A314XP43_PRUYE</name>
<dbReference type="AlphaFoldDB" id="A0A314XP43"/>
<evidence type="ECO:0000313" key="2">
    <source>
        <dbReference type="EMBL" id="PQP93073.1"/>
    </source>
</evidence>
<feature type="compositionally biased region" description="Polar residues" evidence="1">
    <location>
        <begin position="37"/>
        <end position="77"/>
    </location>
</feature>
<dbReference type="EMBL" id="PJQY01002496">
    <property type="protein sequence ID" value="PQP93073.1"/>
    <property type="molecule type" value="Genomic_DNA"/>
</dbReference>
<dbReference type="Proteomes" id="UP000250321">
    <property type="component" value="Unassembled WGS sequence"/>
</dbReference>
<dbReference type="PANTHER" id="PTHR37258:SF1">
    <property type="entry name" value="FANTOM PROTEIN"/>
    <property type="match status" value="1"/>
</dbReference>
<feature type="region of interest" description="Disordered" evidence="1">
    <location>
        <begin position="256"/>
        <end position="315"/>
    </location>
</feature>
<sequence length="349" mass="38496">MLCSVPASKSGSNWLDRLRSNKGLPNDDNLDLDHFLSRNTNSSSEFPTPNVSSSTESTRPGSDRVVNQSTTSCPNRDNQGEAFIGLVNNVLSELFFMGGSDERSKLLGKKIPRKQANPRVCVTSTTNSDSNAATANATEEKSSDWGLGNVGGEEGEEVEEEEEEEKEELRELKGYSISEVTVIDTSCGVWKTEKVVFRRKNVWKVREKKAKVRKFGRRKRKVVDEEVGVEGGDEIDKKKAKVSALKEADGDECIALKSTEGQNSQNDTSNEVCEDTPDSLNERGEEFGKEMPDAKSKDAKKGFPLSRSPRKMKKGDSSVILIKGISTDNKNGGKLLRTCLKDIQKQYTA</sequence>
<keyword evidence="3" id="KW-1185">Reference proteome</keyword>
<gene>
    <name evidence="2" type="ORF">Pyn_20455</name>
</gene>
<evidence type="ECO:0000256" key="1">
    <source>
        <dbReference type="SAM" id="MobiDB-lite"/>
    </source>
</evidence>
<evidence type="ECO:0000313" key="3">
    <source>
        <dbReference type="Proteomes" id="UP000250321"/>
    </source>
</evidence>
<feature type="compositionally biased region" description="Basic and acidic residues" evidence="1">
    <location>
        <begin position="280"/>
        <end position="301"/>
    </location>
</feature>
<dbReference type="STRING" id="2094558.A0A314XP43"/>
<proteinExistence type="predicted"/>